<keyword evidence="4" id="KW-1185">Reference proteome</keyword>
<proteinExistence type="predicted"/>
<reference evidence="3 4" key="1">
    <citation type="submission" date="2019-03" db="EMBL/GenBank/DDBJ databases">
        <title>Genomic Encyclopedia of Type Strains, Phase IV (KMG-IV): sequencing the most valuable type-strain genomes for metagenomic binning, comparative biology and taxonomic classification.</title>
        <authorList>
            <person name="Goeker M."/>
        </authorList>
    </citation>
    <scope>NUCLEOTIDE SEQUENCE [LARGE SCALE GENOMIC DNA]</scope>
    <source>
        <strain evidence="3 4">DSM 25082</strain>
    </source>
</reference>
<feature type="signal peptide" evidence="2">
    <location>
        <begin position="1"/>
        <end position="27"/>
    </location>
</feature>
<feature type="region of interest" description="Disordered" evidence="1">
    <location>
        <begin position="88"/>
        <end position="140"/>
    </location>
</feature>
<dbReference type="Proteomes" id="UP000295357">
    <property type="component" value="Unassembled WGS sequence"/>
</dbReference>
<evidence type="ECO:0000256" key="1">
    <source>
        <dbReference type="SAM" id="MobiDB-lite"/>
    </source>
</evidence>
<feature type="chain" id="PRO_5020765008" evidence="2">
    <location>
        <begin position="28"/>
        <end position="140"/>
    </location>
</feature>
<evidence type="ECO:0000313" key="3">
    <source>
        <dbReference type="EMBL" id="TDP09642.1"/>
    </source>
</evidence>
<gene>
    <name evidence="3" type="ORF">DFR39_104203</name>
</gene>
<dbReference type="EMBL" id="SNXE01000004">
    <property type="protein sequence ID" value="TDP09642.1"/>
    <property type="molecule type" value="Genomic_DNA"/>
</dbReference>
<feature type="compositionally biased region" description="Basic residues" evidence="1">
    <location>
        <begin position="123"/>
        <end position="140"/>
    </location>
</feature>
<dbReference type="OrthoDB" id="7022621at2"/>
<accession>A0A4R6N5V9</accession>
<dbReference type="AlphaFoldDB" id="A0A4R6N5V9"/>
<organism evidence="3 4">
    <name type="scientific">Roseateles asaccharophilus</name>
    <dbReference type="NCBI Taxonomy" id="582607"/>
    <lineage>
        <taxon>Bacteria</taxon>
        <taxon>Pseudomonadati</taxon>
        <taxon>Pseudomonadota</taxon>
        <taxon>Betaproteobacteria</taxon>
        <taxon>Burkholderiales</taxon>
        <taxon>Sphaerotilaceae</taxon>
        <taxon>Roseateles</taxon>
    </lineage>
</organism>
<evidence type="ECO:0000256" key="2">
    <source>
        <dbReference type="SAM" id="SignalP"/>
    </source>
</evidence>
<dbReference type="RefSeq" id="WP_133603612.1">
    <property type="nucleotide sequence ID" value="NZ_JAUFPJ010000004.1"/>
</dbReference>
<protein>
    <submittedName>
        <fullName evidence="3">Uncharacterized protein</fullName>
    </submittedName>
</protein>
<name>A0A4R6N5V9_9BURK</name>
<comment type="caution">
    <text evidence="3">The sequence shown here is derived from an EMBL/GenBank/DDBJ whole genome shotgun (WGS) entry which is preliminary data.</text>
</comment>
<keyword evidence="2" id="KW-0732">Signal</keyword>
<sequence>MNPLPMVRRLMALCPLCWLALSPSAIWAQAPHRPEVGRVQDANATVPPLRYSSVLQHYRPLPEIQEPASWVQSNERVGRIGGWRAYAREMQPADAPAASPPPASSTHDAHKARPAEPAGAKPSHGHHHHGVAAQHGGHKP</sequence>
<evidence type="ECO:0000313" key="4">
    <source>
        <dbReference type="Proteomes" id="UP000295357"/>
    </source>
</evidence>